<proteinExistence type="predicted"/>
<evidence type="ECO:0000313" key="4">
    <source>
        <dbReference type="Proteomes" id="UP000254266"/>
    </source>
</evidence>
<dbReference type="Proteomes" id="UP000254266">
    <property type="component" value="Unassembled WGS sequence"/>
</dbReference>
<sequence length="188" mass="20559">MSKITGILLAAGQSTRFGTNKLIHVLDNGKTIALQAAETLLQACPHSIAVISPDSTRLLKLFTNNHYTVITNTRSHNGMGSSIACAINEIKKTDACLIALADMPFIKVETINSISQQLNNNKCIIAPTYKGKRGHPVLFSKHFFPELAELCNDKGARDIIKNNKKYLKLIDVNDAGIIKDIDTISDIN</sequence>
<gene>
    <name evidence="3" type="ORF">DIZ80_01925</name>
</gene>
<organism evidence="3 4">
    <name type="scientific">endosymbiont of Galathealinum brachiosum</name>
    <dbReference type="NCBI Taxonomy" id="2200906"/>
    <lineage>
        <taxon>Bacteria</taxon>
        <taxon>Pseudomonadati</taxon>
        <taxon>Pseudomonadota</taxon>
        <taxon>Gammaproteobacteria</taxon>
        <taxon>sulfur-oxidizing symbionts</taxon>
    </lineage>
</organism>
<evidence type="ECO:0000313" key="3">
    <source>
        <dbReference type="EMBL" id="RDH85708.1"/>
    </source>
</evidence>
<feature type="domain" description="MobA-like NTP transferase" evidence="2">
    <location>
        <begin position="6"/>
        <end position="163"/>
    </location>
</feature>
<dbReference type="SUPFAM" id="SSF53448">
    <property type="entry name" value="Nucleotide-diphospho-sugar transferases"/>
    <property type="match status" value="1"/>
</dbReference>
<dbReference type="InterPro" id="IPR025877">
    <property type="entry name" value="MobA-like_NTP_Trfase"/>
</dbReference>
<evidence type="ECO:0000256" key="1">
    <source>
        <dbReference type="ARBA" id="ARBA00022842"/>
    </source>
</evidence>
<dbReference type="Pfam" id="PF12804">
    <property type="entry name" value="NTP_transf_3"/>
    <property type="match status" value="1"/>
</dbReference>
<accession>A0A370DLE4</accession>
<evidence type="ECO:0000259" key="2">
    <source>
        <dbReference type="Pfam" id="PF12804"/>
    </source>
</evidence>
<dbReference type="InterPro" id="IPR029044">
    <property type="entry name" value="Nucleotide-diphossugar_trans"/>
</dbReference>
<dbReference type="EMBL" id="QFXC01000003">
    <property type="protein sequence ID" value="RDH85708.1"/>
    <property type="molecule type" value="Genomic_DNA"/>
</dbReference>
<name>A0A370DLE4_9GAMM</name>
<dbReference type="Gene3D" id="3.90.550.10">
    <property type="entry name" value="Spore Coat Polysaccharide Biosynthesis Protein SpsA, Chain A"/>
    <property type="match status" value="1"/>
</dbReference>
<comment type="caution">
    <text evidence="3">The sequence shown here is derived from an EMBL/GenBank/DDBJ whole genome shotgun (WGS) entry which is preliminary data.</text>
</comment>
<keyword evidence="1" id="KW-0460">Magnesium</keyword>
<reference evidence="3 4" key="1">
    <citation type="journal article" date="2018" name="ISME J.">
        <title>Endosymbiont genomes yield clues of tubeworm success.</title>
        <authorList>
            <person name="Li Y."/>
            <person name="Liles M.R."/>
            <person name="Halanych K.M."/>
        </authorList>
    </citation>
    <scope>NUCLEOTIDE SEQUENCE [LARGE SCALE GENOMIC DNA]</scope>
    <source>
        <strain evidence="3">A1464</strain>
    </source>
</reference>
<dbReference type="GO" id="GO:0016779">
    <property type="term" value="F:nucleotidyltransferase activity"/>
    <property type="evidence" value="ECO:0007669"/>
    <property type="project" value="UniProtKB-ARBA"/>
</dbReference>
<keyword evidence="4" id="KW-1185">Reference proteome</keyword>
<dbReference type="PANTHER" id="PTHR43777:SF1">
    <property type="entry name" value="MOLYBDENUM COFACTOR CYTIDYLYLTRANSFERASE"/>
    <property type="match status" value="1"/>
</dbReference>
<dbReference type="AlphaFoldDB" id="A0A370DLE4"/>
<dbReference type="CDD" id="cd04182">
    <property type="entry name" value="GT_2_like_f"/>
    <property type="match status" value="1"/>
</dbReference>
<dbReference type="PANTHER" id="PTHR43777">
    <property type="entry name" value="MOLYBDENUM COFACTOR CYTIDYLYLTRANSFERASE"/>
    <property type="match status" value="1"/>
</dbReference>
<protein>
    <submittedName>
        <fullName evidence="3">Nucleotidyltransferase family protein</fullName>
    </submittedName>
</protein>